<dbReference type="AlphaFoldDB" id="A0ABC8TRM5"/>
<dbReference type="EMBL" id="CAUOFW020005913">
    <property type="protein sequence ID" value="CAK9172097.1"/>
    <property type="molecule type" value="Genomic_DNA"/>
</dbReference>
<keyword evidence="2" id="KW-1185">Reference proteome</keyword>
<protein>
    <submittedName>
        <fullName evidence="1">Uncharacterized protein</fullName>
    </submittedName>
</protein>
<evidence type="ECO:0000313" key="1">
    <source>
        <dbReference type="EMBL" id="CAK9172097.1"/>
    </source>
</evidence>
<evidence type="ECO:0000313" key="2">
    <source>
        <dbReference type="Proteomes" id="UP001642360"/>
    </source>
</evidence>
<accession>A0ABC8TRM5</accession>
<organism evidence="1 2">
    <name type="scientific">Ilex paraguariensis</name>
    <name type="common">yerba mate</name>
    <dbReference type="NCBI Taxonomy" id="185542"/>
    <lineage>
        <taxon>Eukaryota</taxon>
        <taxon>Viridiplantae</taxon>
        <taxon>Streptophyta</taxon>
        <taxon>Embryophyta</taxon>
        <taxon>Tracheophyta</taxon>
        <taxon>Spermatophyta</taxon>
        <taxon>Magnoliopsida</taxon>
        <taxon>eudicotyledons</taxon>
        <taxon>Gunneridae</taxon>
        <taxon>Pentapetalae</taxon>
        <taxon>asterids</taxon>
        <taxon>campanulids</taxon>
        <taxon>Aquifoliales</taxon>
        <taxon>Aquifoliaceae</taxon>
        <taxon>Ilex</taxon>
    </lineage>
</organism>
<proteinExistence type="predicted"/>
<sequence length="137" mass="15419">TSTNQRPMPTTIRQHPDHLAIAHWPPASLSSSSFFAPLPRVKLALPPPCPRVSFPPCPRALPPPCPRALLTPHTRAPTSLAWGFAKASPMASPGALPWRRPWLRLVWPHLDLGLLLSYLHRRRQPCSHFCRHLDHPQ</sequence>
<gene>
    <name evidence="1" type="ORF">ILEXP_LOCUS41726</name>
</gene>
<name>A0ABC8TRM5_9AQUA</name>
<comment type="caution">
    <text evidence="1">The sequence shown here is derived from an EMBL/GenBank/DDBJ whole genome shotgun (WGS) entry which is preliminary data.</text>
</comment>
<dbReference type="Proteomes" id="UP001642360">
    <property type="component" value="Unassembled WGS sequence"/>
</dbReference>
<feature type="non-terminal residue" evidence="1">
    <location>
        <position position="1"/>
    </location>
</feature>
<reference evidence="1 2" key="1">
    <citation type="submission" date="2024-02" db="EMBL/GenBank/DDBJ databases">
        <authorList>
            <person name="Vignale AGUSTIN F."/>
            <person name="Sosa J E."/>
            <person name="Modenutti C."/>
        </authorList>
    </citation>
    <scope>NUCLEOTIDE SEQUENCE [LARGE SCALE GENOMIC DNA]</scope>
</reference>